<dbReference type="AlphaFoldDB" id="A0A3N4LM90"/>
<reference evidence="1 2" key="1">
    <citation type="journal article" date="2018" name="Nat. Ecol. Evol.">
        <title>Pezizomycetes genomes reveal the molecular basis of ectomycorrhizal truffle lifestyle.</title>
        <authorList>
            <person name="Murat C."/>
            <person name="Payen T."/>
            <person name="Noel B."/>
            <person name="Kuo A."/>
            <person name="Morin E."/>
            <person name="Chen J."/>
            <person name="Kohler A."/>
            <person name="Krizsan K."/>
            <person name="Balestrini R."/>
            <person name="Da Silva C."/>
            <person name="Montanini B."/>
            <person name="Hainaut M."/>
            <person name="Levati E."/>
            <person name="Barry K.W."/>
            <person name="Belfiori B."/>
            <person name="Cichocki N."/>
            <person name="Clum A."/>
            <person name="Dockter R.B."/>
            <person name="Fauchery L."/>
            <person name="Guy J."/>
            <person name="Iotti M."/>
            <person name="Le Tacon F."/>
            <person name="Lindquist E.A."/>
            <person name="Lipzen A."/>
            <person name="Malagnac F."/>
            <person name="Mello A."/>
            <person name="Molinier V."/>
            <person name="Miyauchi S."/>
            <person name="Poulain J."/>
            <person name="Riccioni C."/>
            <person name="Rubini A."/>
            <person name="Sitrit Y."/>
            <person name="Splivallo R."/>
            <person name="Traeger S."/>
            <person name="Wang M."/>
            <person name="Zifcakova L."/>
            <person name="Wipf D."/>
            <person name="Zambonelli A."/>
            <person name="Paolocci F."/>
            <person name="Nowrousian M."/>
            <person name="Ottonello S."/>
            <person name="Baldrian P."/>
            <person name="Spatafora J.W."/>
            <person name="Henrissat B."/>
            <person name="Nagy L.G."/>
            <person name="Aury J.M."/>
            <person name="Wincker P."/>
            <person name="Grigoriev I.V."/>
            <person name="Bonfante P."/>
            <person name="Martin F.M."/>
        </authorList>
    </citation>
    <scope>NUCLEOTIDE SEQUENCE [LARGE SCALE GENOMIC DNA]</scope>
    <source>
        <strain evidence="1 2">ATCC MYA-4762</strain>
    </source>
</reference>
<evidence type="ECO:0000313" key="1">
    <source>
        <dbReference type="EMBL" id="RPB22778.1"/>
    </source>
</evidence>
<dbReference type="EMBL" id="ML121549">
    <property type="protein sequence ID" value="RPB22778.1"/>
    <property type="molecule type" value="Genomic_DNA"/>
</dbReference>
<dbReference type="InParanoid" id="A0A3N4LM90"/>
<keyword evidence="2" id="KW-1185">Reference proteome</keyword>
<accession>A0A3N4LM90</accession>
<gene>
    <name evidence="1" type="ORF">L211DRAFT_302076</name>
</gene>
<sequence length="113" mass="13144">MPPIRSMMQGMKPKIIGKTLHTYIHVLYITPGTASYPQRPQKLALLTWHCISHVHIPAEERIIISTAQPIKRNGGKYRLNYSAFATKARRLDRFLNYNTFPTPSFLWKIQNHD</sequence>
<dbReference type="Proteomes" id="UP000267821">
    <property type="component" value="Unassembled WGS sequence"/>
</dbReference>
<proteinExistence type="predicted"/>
<name>A0A3N4LM90_9PEZI</name>
<evidence type="ECO:0000313" key="2">
    <source>
        <dbReference type="Proteomes" id="UP000267821"/>
    </source>
</evidence>
<protein>
    <submittedName>
        <fullName evidence="1">Uncharacterized protein</fullName>
    </submittedName>
</protein>
<organism evidence="1 2">
    <name type="scientific">Terfezia boudieri ATCC MYA-4762</name>
    <dbReference type="NCBI Taxonomy" id="1051890"/>
    <lineage>
        <taxon>Eukaryota</taxon>
        <taxon>Fungi</taxon>
        <taxon>Dikarya</taxon>
        <taxon>Ascomycota</taxon>
        <taxon>Pezizomycotina</taxon>
        <taxon>Pezizomycetes</taxon>
        <taxon>Pezizales</taxon>
        <taxon>Pezizaceae</taxon>
        <taxon>Terfezia</taxon>
    </lineage>
</organism>
<dbReference type="OrthoDB" id="428895at2759"/>